<organism evidence="2 3">
    <name type="scientific">Beauveria bassiana</name>
    <name type="common">White muscardine disease fungus</name>
    <name type="synonym">Tritirachium shiotae</name>
    <dbReference type="NCBI Taxonomy" id="176275"/>
    <lineage>
        <taxon>Eukaryota</taxon>
        <taxon>Fungi</taxon>
        <taxon>Dikarya</taxon>
        <taxon>Ascomycota</taxon>
        <taxon>Pezizomycotina</taxon>
        <taxon>Sordariomycetes</taxon>
        <taxon>Hypocreomycetidae</taxon>
        <taxon>Hypocreales</taxon>
        <taxon>Cordycipitaceae</taxon>
        <taxon>Beauveria</taxon>
    </lineage>
</organism>
<dbReference type="AlphaFoldDB" id="A0A2N6NB70"/>
<reference evidence="2 3" key="1">
    <citation type="journal article" date="2016" name="Appl. Microbiol. Biotechnol.">
        <title>Characterization of T-DNA insertion mutants with decreased virulence in the entomopathogenic fungus Beauveria bassiana JEF-007.</title>
        <authorList>
            <person name="Kim S."/>
            <person name="Lee S.J."/>
            <person name="Nai Y.S."/>
            <person name="Yu J.S."/>
            <person name="Lee M.R."/>
            <person name="Yang Y.T."/>
            <person name="Kim J.S."/>
        </authorList>
    </citation>
    <scope>NUCLEOTIDE SEQUENCE [LARGE SCALE GENOMIC DNA]</scope>
    <source>
        <strain evidence="2 3">JEF-007</strain>
    </source>
</reference>
<protein>
    <recommendedName>
        <fullName evidence="4">Ankyrin repeat protein</fullName>
    </recommendedName>
</protein>
<evidence type="ECO:0000313" key="2">
    <source>
        <dbReference type="EMBL" id="PMB64515.1"/>
    </source>
</evidence>
<dbReference type="Proteomes" id="UP000235728">
    <property type="component" value="Unassembled WGS sequence"/>
</dbReference>
<proteinExistence type="predicted"/>
<comment type="caution">
    <text evidence="2">The sequence shown here is derived from an EMBL/GenBank/DDBJ whole genome shotgun (WGS) entry which is preliminary data.</text>
</comment>
<evidence type="ECO:0000313" key="3">
    <source>
        <dbReference type="Proteomes" id="UP000235728"/>
    </source>
</evidence>
<sequence>MSCFLVDCLDWPPDFGFSILRDAASYWCVDVVRLALARFTFSTLNLNRALSTAVTFPPDNLDTPYEGLRALDYIHQQQIIHLLIDAGADPSCFDGIVTHLATHIDLVGALKALLERGADPNGRGLDKKATALHHPGGPAYVNNGPERHLHQTGTRMLLDHGASVLERHEK</sequence>
<accession>A0A2N6NB70</accession>
<dbReference type="Gene3D" id="1.25.40.20">
    <property type="entry name" value="Ankyrin repeat-containing domain"/>
    <property type="match status" value="1"/>
</dbReference>
<evidence type="ECO:0008006" key="4">
    <source>
        <dbReference type="Google" id="ProtNLM"/>
    </source>
</evidence>
<gene>
    <name evidence="2" type="ORF">BM221_009354</name>
</gene>
<evidence type="ECO:0000256" key="1">
    <source>
        <dbReference type="SAM" id="MobiDB-lite"/>
    </source>
</evidence>
<dbReference type="InterPro" id="IPR036770">
    <property type="entry name" value="Ankyrin_rpt-contain_sf"/>
</dbReference>
<feature type="region of interest" description="Disordered" evidence="1">
    <location>
        <begin position="124"/>
        <end position="143"/>
    </location>
</feature>
<dbReference type="SUPFAM" id="SSF48403">
    <property type="entry name" value="Ankyrin repeat"/>
    <property type="match status" value="1"/>
</dbReference>
<name>A0A2N6NB70_BEABA</name>
<dbReference type="EMBL" id="MRVG01000012">
    <property type="protein sequence ID" value="PMB64515.1"/>
    <property type="molecule type" value="Genomic_DNA"/>
</dbReference>